<name>A0A1G7IYI4_9EURY</name>
<dbReference type="STRING" id="660518.SAMN05216218_104133"/>
<dbReference type="EMBL" id="FNBK01000004">
    <property type="protein sequence ID" value="SDF17730.1"/>
    <property type="molecule type" value="Genomic_DNA"/>
</dbReference>
<sequence>MSDVAQALAVEDSRCRNAVVDARDRVVEEGDAVEPVEVRVVEVGQVVDARGRRPWNARLRLAGLLVLLYGSYSLDRRLQA</sequence>
<reference evidence="2" key="1">
    <citation type="submission" date="2016-10" db="EMBL/GenBank/DDBJ databases">
        <authorList>
            <person name="Varghese N."/>
            <person name="Submissions S."/>
        </authorList>
    </citation>
    <scope>NUCLEOTIDE SEQUENCE [LARGE SCALE GENOMIC DNA]</scope>
    <source>
        <strain evidence="2">IBRC-M 10760</strain>
    </source>
</reference>
<accession>A0A1G7IYI4</accession>
<proteinExistence type="predicted"/>
<dbReference type="Proteomes" id="UP000199076">
    <property type="component" value="Unassembled WGS sequence"/>
</dbReference>
<gene>
    <name evidence="1" type="ORF">SAMN05216218_104133</name>
</gene>
<protein>
    <submittedName>
        <fullName evidence="1">Uncharacterized protein</fullName>
    </submittedName>
</protein>
<organism evidence="1 2">
    <name type="scientific">Halorientalis regularis</name>
    <dbReference type="NCBI Taxonomy" id="660518"/>
    <lineage>
        <taxon>Archaea</taxon>
        <taxon>Methanobacteriati</taxon>
        <taxon>Methanobacteriota</taxon>
        <taxon>Stenosarchaea group</taxon>
        <taxon>Halobacteria</taxon>
        <taxon>Halobacteriales</taxon>
        <taxon>Haloarculaceae</taxon>
        <taxon>Halorientalis</taxon>
    </lineage>
</organism>
<evidence type="ECO:0000313" key="2">
    <source>
        <dbReference type="Proteomes" id="UP000199076"/>
    </source>
</evidence>
<evidence type="ECO:0000313" key="1">
    <source>
        <dbReference type="EMBL" id="SDF17730.1"/>
    </source>
</evidence>
<dbReference type="RefSeq" id="WP_139171070.1">
    <property type="nucleotide sequence ID" value="NZ_FNBK01000004.1"/>
</dbReference>
<keyword evidence="2" id="KW-1185">Reference proteome</keyword>
<dbReference type="AlphaFoldDB" id="A0A1G7IYI4"/>